<feature type="compositionally biased region" description="Pro residues" evidence="4">
    <location>
        <begin position="200"/>
        <end position="210"/>
    </location>
</feature>
<dbReference type="FunCoup" id="A0A2T0GUK0">
    <property type="interactions" value="74"/>
</dbReference>
<gene>
    <name evidence="7" type="ORF">CEP50_13790</name>
</gene>
<evidence type="ECO:0000313" key="8">
    <source>
        <dbReference type="Proteomes" id="UP000239352"/>
    </source>
</evidence>
<keyword evidence="2" id="KW-0328">Glycosyltransferase</keyword>
<feature type="domain" description="Erythromycin biosynthesis protein CIII-like C-terminal" evidence="5">
    <location>
        <begin position="260"/>
        <end position="381"/>
    </location>
</feature>
<reference evidence="7 8" key="1">
    <citation type="submission" date="2018-03" db="EMBL/GenBank/DDBJ databases">
        <title>Actinopolyspora mortivallis from Sahara, screening for active biomolecules.</title>
        <authorList>
            <person name="Selama O."/>
            <person name="Wellington E.M.H."/>
            <person name="Hacene H."/>
        </authorList>
    </citation>
    <scope>NUCLEOTIDE SEQUENCE [LARGE SCALE GENOMIC DNA]</scope>
    <source>
        <strain evidence="7 8">M5A</strain>
    </source>
</reference>
<evidence type="ECO:0000259" key="6">
    <source>
        <dbReference type="Pfam" id="PF21036"/>
    </source>
</evidence>
<dbReference type="PANTHER" id="PTHR48050:SF13">
    <property type="entry name" value="STEROL 3-BETA-GLUCOSYLTRANSFERASE UGT80A2"/>
    <property type="match status" value="1"/>
</dbReference>
<evidence type="ECO:0000256" key="3">
    <source>
        <dbReference type="ARBA" id="ARBA00022679"/>
    </source>
</evidence>
<keyword evidence="8" id="KW-1185">Reference proteome</keyword>
<feature type="region of interest" description="Disordered" evidence="4">
    <location>
        <begin position="191"/>
        <end position="215"/>
    </location>
</feature>
<accession>A0A2T0GUK0</accession>
<evidence type="ECO:0000256" key="2">
    <source>
        <dbReference type="ARBA" id="ARBA00022676"/>
    </source>
</evidence>
<evidence type="ECO:0000259" key="5">
    <source>
        <dbReference type="Pfam" id="PF06722"/>
    </source>
</evidence>
<dbReference type="GO" id="GO:0017000">
    <property type="term" value="P:antibiotic biosynthetic process"/>
    <property type="evidence" value="ECO:0007669"/>
    <property type="project" value="UniProtKB-ARBA"/>
</dbReference>
<dbReference type="GO" id="GO:0008194">
    <property type="term" value="F:UDP-glycosyltransferase activity"/>
    <property type="evidence" value="ECO:0007669"/>
    <property type="project" value="InterPro"/>
</dbReference>
<dbReference type="InterPro" id="IPR002213">
    <property type="entry name" value="UDP_glucos_trans"/>
</dbReference>
<dbReference type="Proteomes" id="UP000239352">
    <property type="component" value="Unassembled WGS sequence"/>
</dbReference>
<dbReference type="AlphaFoldDB" id="A0A2T0GUK0"/>
<dbReference type="RefSeq" id="WP_106114358.1">
    <property type="nucleotide sequence ID" value="NZ_PVSR01000025.1"/>
</dbReference>
<name>A0A2T0GUK0_ACTMO</name>
<dbReference type="Pfam" id="PF06722">
    <property type="entry name" value="EryCIII-like_C"/>
    <property type="match status" value="1"/>
</dbReference>
<protein>
    <submittedName>
        <fullName evidence="7">Glycosyl transferase</fullName>
    </submittedName>
</protein>
<evidence type="ECO:0000256" key="1">
    <source>
        <dbReference type="ARBA" id="ARBA00006962"/>
    </source>
</evidence>
<proteinExistence type="inferred from homology"/>
<dbReference type="InterPro" id="IPR010610">
    <property type="entry name" value="EryCIII-like_C"/>
</dbReference>
<dbReference type="InParanoid" id="A0A2T0GUK0"/>
<dbReference type="InterPro" id="IPR050426">
    <property type="entry name" value="Glycosyltransferase_28"/>
</dbReference>
<dbReference type="CDD" id="cd03784">
    <property type="entry name" value="GT1_Gtf-like"/>
    <property type="match status" value="1"/>
</dbReference>
<comment type="similarity">
    <text evidence="1">Belongs to the glycosyltransferase 28 family.</text>
</comment>
<comment type="caution">
    <text evidence="7">The sequence shown here is derived from an EMBL/GenBank/DDBJ whole genome shotgun (WGS) entry which is preliminary data.</text>
</comment>
<dbReference type="InterPro" id="IPR048284">
    <property type="entry name" value="EryCIII-like_N"/>
</dbReference>
<feature type="domain" description="Erythromycin biosynthesis protein CIII-like N-terminal" evidence="6">
    <location>
        <begin position="23"/>
        <end position="148"/>
    </location>
</feature>
<dbReference type="PANTHER" id="PTHR48050">
    <property type="entry name" value="STEROL 3-BETA-GLUCOSYLTRANSFERASE"/>
    <property type="match status" value="1"/>
</dbReference>
<evidence type="ECO:0000313" key="7">
    <source>
        <dbReference type="EMBL" id="PRW62798.1"/>
    </source>
</evidence>
<dbReference type="Gene3D" id="3.40.50.2000">
    <property type="entry name" value="Glycogen Phosphorylase B"/>
    <property type="match status" value="2"/>
</dbReference>
<sequence length="384" mass="40594">MRILFTSLGSHGHTLPLLPLATAARAAGHEVGFATGPELHPTLREVGIEPLTAGTSIREDMIGTAHELFGAAPGEPGFPWEQLTRLIAETFGRTMPHRFLTDLTPLLRRDEPDMVVFDSANTGAELAARLAGIPAVAHGIGPDPSEGFEEHDQVLAAFSAELGLSTPEPGHTSPYLDIYPPTLRATVPRQDQRGTALRPVPHPGTTPPPARLLHREPGEKLVQLTFGTEFATVELLRTATEALAQPGIRLLVATGPVDPADLGEQPDNVVVQSWLPQAELLAHLDLLVHHGGSGTTLAASHAALPQLLLPRGADQFANAEAIRTSGAGERLLPEELETAAVTAAAHRLLTDPAPHRAARHLATEIAAMPSAEEVVPQLPELAAG</sequence>
<dbReference type="Pfam" id="PF21036">
    <property type="entry name" value="EryCIII-like_N"/>
    <property type="match status" value="1"/>
</dbReference>
<dbReference type="SUPFAM" id="SSF53756">
    <property type="entry name" value="UDP-Glycosyltransferase/glycogen phosphorylase"/>
    <property type="match status" value="1"/>
</dbReference>
<dbReference type="GO" id="GO:0016758">
    <property type="term" value="F:hexosyltransferase activity"/>
    <property type="evidence" value="ECO:0007669"/>
    <property type="project" value="UniProtKB-ARBA"/>
</dbReference>
<organism evidence="7 8">
    <name type="scientific">Actinopolyspora mortivallis</name>
    <dbReference type="NCBI Taxonomy" id="33906"/>
    <lineage>
        <taxon>Bacteria</taxon>
        <taxon>Bacillati</taxon>
        <taxon>Actinomycetota</taxon>
        <taxon>Actinomycetes</taxon>
        <taxon>Actinopolysporales</taxon>
        <taxon>Actinopolysporaceae</taxon>
        <taxon>Actinopolyspora</taxon>
    </lineage>
</organism>
<keyword evidence="3 7" id="KW-0808">Transferase</keyword>
<evidence type="ECO:0000256" key="4">
    <source>
        <dbReference type="SAM" id="MobiDB-lite"/>
    </source>
</evidence>
<dbReference type="EMBL" id="PVSR01000025">
    <property type="protein sequence ID" value="PRW62798.1"/>
    <property type="molecule type" value="Genomic_DNA"/>
</dbReference>